<comment type="similarity">
    <text evidence="2">Belongs to the HpaH/HsaA monooxygenase family.</text>
</comment>
<sequence>MIRLGAEAQNILDAVRDAVPALRRNGVETEQRRWIVDENIELLEKAGVFRMAVPERFGGLDLPVAEQAEILASISRGCASTGWVSMVWVSSAWIASLYPDRAQKEVFADGSVRVSGGFTPSGTLTPVEDGYRLNGSWRFNTGVPGAQWNVYAAVVEHADGRHEELFALVPAEDITVADDWDVFGAAGTGSATSTAKDVFVPTHRVVDTSVYDASTGDRWNAEVKGRNYNLLSYILATCAPVYLGVARSALGLFTERAAGKPITYTNWTDQREHPHTQITVGRVASQIAACEALSENWLRVIQERADRGQKMTVEEKAAVRGQVGYVVEATKAAVQMLYDISSASTIVRSNHFQRAFRDIAALSLHGLLAPTGSLEAHGRVLLGLEPGTDYI</sequence>
<proteinExistence type="inferred from homology"/>
<dbReference type="Pfam" id="PF08028">
    <property type="entry name" value="Acyl-CoA_dh_2"/>
    <property type="match status" value="1"/>
</dbReference>
<evidence type="ECO:0000313" key="5">
    <source>
        <dbReference type="EMBL" id="MTE21452.1"/>
    </source>
</evidence>
<dbReference type="EMBL" id="WIXO01000001">
    <property type="protein sequence ID" value="MTE21452.1"/>
    <property type="molecule type" value="Genomic_DNA"/>
</dbReference>
<dbReference type="PIRSF" id="PIRSF016578">
    <property type="entry name" value="HsaA"/>
    <property type="match status" value="1"/>
</dbReference>
<name>A0A6G2BHT0_9ACTN</name>
<dbReference type="OrthoDB" id="3404950at2"/>
<evidence type="ECO:0000256" key="1">
    <source>
        <dbReference type="ARBA" id="ARBA00023002"/>
    </source>
</evidence>
<evidence type="ECO:0000256" key="2">
    <source>
        <dbReference type="ARBA" id="ARBA00049661"/>
    </source>
</evidence>
<protein>
    <submittedName>
        <fullName evidence="5">Acyl-CoA dehydrogenase</fullName>
    </submittedName>
</protein>
<keyword evidence="6" id="KW-1185">Reference proteome</keyword>
<organism evidence="5 6">
    <name type="scientific">Streptomyces taklimakanensis</name>
    <dbReference type="NCBI Taxonomy" id="2569853"/>
    <lineage>
        <taxon>Bacteria</taxon>
        <taxon>Bacillati</taxon>
        <taxon>Actinomycetota</taxon>
        <taxon>Actinomycetes</taxon>
        <taxon>Kitasatosporales</taxon>
        <taxon>Streptomycetaceae</taxon>
        <taxon>Streptomyces</taxon>
    </lineage>
</organism>
<comment type="caution">
    <text evidence="5">The sequence shown here is derived from an EMBL/GenBank/DDBJ whole genome shotgun (WGS) entry which is preliminary data.</text>
</comment>
<dbReference type="PANTHER" id="PTHR48083">
    <property type="entry name" value="MEDIUM-CHAIN SPECIFIC ACYL-COA DEHYDROGENASE, MITOCHONDRIAL-RELATED"/>
    <property type="match status" value="1"/>
</dbReference>
<dbReference type="Proteomes" id="UP000473014">
    <property type="component" value="Unassembled WGS sequence"/>
</dbReference>
<evidence type="ECO:0000259" key="3">
    <source>
        <dbReference type="Pfam" id="PF02771"/>
    </source>
</evidence>
<dbReference type="GO" id="GO:0016712">
    <property type="term" value="F:oxidoreductase activity, acting on paired donors, with incorporation or reduction of molecular oxygen, reduced flavin or flavoprotein as one donor, and incorporation of one atom of oxygen"/>
    <property type="evidence" value="ECO:0007669"/>
    <property type="project" value="TreeGrafter"/>
</dbReference>
<feature type="domain" description="Acyl-CoA dehydrogenase/oxidase N-terminal" evidence="3">
    <location>
        <begin position="7"/>
        <end position="105"/>
    </location>
</feature>
<dbReference type="InterPro" id="IPR050741">
    <property type="entry name" value="Acyl-CoA_dehydrogenase"/>
</dbReference>
<dbReference type="InterPro" id="IPR013107">
    <property type="entry name" value="Acyl-CoA_DH_C"/>
</dbReference>
<dbReference type="InterPro" id="IPR009100">
    <property type="entry name" value="AcylCoA_DH/oxidase_NM_dom_sf"/>
</dbReference>
<reference evidence="5 6" key="1">
    <citation type="submission" date="2019-11" db="EMBL/GenBank/DDBJ databases">
        <authorList>
            <person name="Yuan L."/>
        </authorList>
    </citation>
    <scope>NUCLEOTIDE SEQUENCE [LARGE SCALE GENOMIC DNA]</scope>
    <source>
        <strain evidence="5 6">TRM43335</strain>
    </source>
</reference>
<evidence type="ECO:0000259" key="4">
    <source>
        <dbReference type="Pfam" id="PF08028"/>
    </source>
</evidence>
<gene>
    <name evidence="5" type="ORF">F0L17_20520</name>
</gene>
<keyword evidence="1" id="KW-0560">Oxidoreductase</keyword>
<dbReference type="Gene3D" id="1.10.540.10">
    <property type="entry name" value="Acyl-CoA dehydrogenase/oxidase, N-terminal domain"/>
    <property type="match status" value="1"/>
</dbReference>
<dbReference type="SUPFAM" id="SSF56645">
    <property type="entry name" value="Acyl-CoA dehydrogenase NM domain-like"/>
    <property type="match status" value="1"/>
</dbReference>
<dbReference type="Gene3D" id="1.20.140.10">
    <property type="entry name" value="Butyryl-CoA Dehydrogenase, subunit A, domain 3"/>
    <property type="match status" value="1"/>
</dbReference>
<dbReference type="RefSeq" id="WP_155072205.1">
    <property type="nucleotide sequence ID" value="NZ_WIXO01000001.1"/>
</dbReference>
<dbReference type="SUPFAM" id="SSF47203">
    <property type="entry name" value="Acyl-CoA dehydrogenase C-terminal domain-like"/>
    <property type="match status" value="1"/>
</dbReference>
<dbReference type="GO" id="GO:0033539">
    <property type="term" value="P:fatty acid beta-oxidation using acyl-CoA dehydrogenase"/>
    <property type="evidence" value="ECO:0007669"/>
    <property type="project" value="TreeGrafter"/>
</dbReference>
<dbReference type="GO" id="GO:0050660">
    <property type="term" value="F:flavin adenine dinucleotide binding"/>
    <property type="evidence" value="ECO:0007669"/>
    <property type="project" value="InterPro"/>
</dbReference>
<dbReference type="Pfam" id="PF02771">
    <property type="entry name" value="Acyl-CoA_dh_N"/>
    <property type="match status" value="1"/>
</dbReference>
<dbReference type="AlphaFoldDB" id="A0A6G2BHT0"/>
<evidence type="ECO:0000313" key="6">
    <source>
        <dbReference type="Proteomes" id="UP000473014"/>
    </source>
</evidence>
<accession>A0A6G2BHT0</accession>
<dbReference type="InterPro" id="IPR036250">
    <property type="entry name" value="AcylCo_DH-like_C"/>
</dbReference>
<dbReference type="InterPro" id="IPR046373">
    <property type="entry name" value="Acyl-CoA_Oxase/DH_mid-dom_sf"/>
</dbReference>
<feature type="domain" description="Acyl-CoA dehydrogenase C-terminal" evidence="4">
    <location>
        <begin position="237"/>
        <end position="367"/>
    </location>
</feature>
<dbReference type="GO" id="GO:0003995">
    <property type="term" value="F:acyl-CoA dehydrogenase activity"/>
    <property type="evidence" value="ECO:0007669"/>
    <property type="project" value="TreeGrafter"/>
</dbReference>
<dbReference type="InterPro" id="IPR013786">
    <property type="entry name" value="AcylCoA_DH/ox_N"/>
</dbReference>
<dbReference type="Gene3D" id="2.40.110.10">
    <property type="entry name" value="Butyryl-CoA Dehydrogenase, subunit A, domain 2"/>
    <property type="match status" value="1"/>
</dbReference>
<dbReference type="PANTHER" id="PTHR48083:SF19">
    <property type="entry name" value="FLAVIN-DEPENDENT MONOOXYGENASE, OXYGENASE SUBUNIT HSAA"/>
    <property type="match status" value="1"/>
</dbReference>
<dbReference type="GO" id="GO:0005737">
    <property type="term" value="C:cytoplasm"/>
    <property type="evidence" value="ECO:0007669"/>
    <property type="project" value="TreeGrafter"/>
</dbReference>
<dbReference type="InterPro" id="IPR037069">
    <property type="entry name" value="AcylCoA_DH/ox_N_sf"/>
</dbReference>